<keyword evidence="6" id="KW-1185">Reference proteome</keyword>
<dbReference type="Pfam" id="PF03816">
    <property type="entry name" value="LytR_cpsA_psr"/>
    <property type="match status" value="1"/>
</dbReference>
<evidence type="ECO:0000313" key="5">
    <source>
        <dbReference type="EMBL" id="MFG1706194.1"/>
    </source>
</evidence>
<dbReference type="Gene3D" id="3.40.630.190">
    <property type="entry name" value="LCP protein"/>
    <property type="match status" value="1"/>
</dbReference>
<dbReference type="InterPro" id="IPR050922">
    <property type="entry name" value="LytR/CpsA/Psr_CW_biosynth"/>
</dbReference>
<comment type="caution">
    <text evidence="5">The sequence shown here is derived from an EMBL/GenBank/DDBJ whole genome shotgun (WGS) entry which is preliminary data.</text>
</comment>
<feature type="transmembrane region" description="Helical" evidence="3">
    <location>
        <begin position="141"/>
        <end position="160"/>
    </location>
</feature>
<dbReference type="PANTHER" id="PTHR33392">
    <property type="entry name" value="POLYISOPRENYL-TEICHOIC ACID--PEPTIDOGLYCAN TEICHOIC ACID TRANSFERASE TAGU"/>
    <property type="match status" value="1"/>
</dbReference>
<protein>
    <submittedName>
        <fullName evidence="5">LCP family protein</fullName>
    </submittedName>
</protein>
<gene>
    <name evidence="5" type="ORF">ACFLIM_23655</name>
</gene>
<accession>A0ABW7AJ20</accession>
<name>A0ABW7AJ20_9ACTN</name>
<evidence type="ECO:0000313" key="6">
    <source>
        <dbReference type="Proteomes" id="UP001603978"/>
    </source>
</evidence>
<keyword evidence="3" id="KW-0472">Membrane</keyword>
<keyword evidence="3" id="KW-0812">Transmembrane</keyword>
<evidence type="ECO:0000256" key="2">
    <source>
        <dbReference type="SAM" id="MobiDB-lite"/>
    </source>
</evidence>
<reference evidence="5 6" key="1">
    <citation type="submission" date="2024-10" db="EMBL/GenBank/DDBJ databases">
        <authorList>
            <person name="Topkara A.R."/>
            <person name="Saygin H."/>
        </authorList>
    </citation>
    <scope>NUCLEOTIDE SEQUENCE [LARGE SCALE GENOMIC DNA]</scope>
    <source>
        <strain evidence="5 6">M3C6</strain>
    </source>
</reference>
<sequence length="516" mass="55465">MSNRDGVDTVPGGRKRRPPRRPRTASRRPSGSATPRFAKPLTTASLLGWTALSAIVPGAAHLRAGHRRTGLVLVSVYAVLLLAGLAYGLTRNLQNLTSFADDGMMITVIVVASVGALAWFALLVTSYVALGPNKLNQQGQVVTGIVVGVLCVAVMSPFALTANAVLQVRDTITQLFPSETDPDVPPVAKGADPWAGKDRVNFLLIGGDAAGNRTGVRTDSMNVASVDLKTGATVLFSLPRNLQHVRFPPSSPLHKQFPNGYMAELPNGGLLNEVWQYANDNPQLMGGKNKGPRALMDAIGYTLNLKIDYYMLMNMYGFADLVDAIGGLKIRVEQDVKWGGHFGTAGTIKAGYRKLSGEQALWYGRSRVNSDDFSRMARQRCVIGAFAQQATPTVILTNFTKIAGAAKRLAQTNIPRHLVQPLVELAVKVKDAKITSLQFVPPEFYSGRPDWAKIRQATRKAISDSTRPSRAQTANVSASPGVTATPTRTRPATPTQTPTRNTQKGGTKSIDELCGL</sequence>
<feature type="region of interest" description="Disordered" evidence="2">
    <location>
        <begin position="459"/>
        <end position="516"/>
    </location>
</feature>
<comment type="similarity">
    <text evidence="1">Belongs to the LytR/CpsA/Psr (LCP) family.</text>
</comment>
<feature type="region of interest" description="Disordered" evidence="2">
    <location>
        <begin position="1"/>
        <end position="37"/>
    </location>
</feature>
<dbReference type="NCBIfam" id="TIGR00350">
    <property type="entry name" value="lytR_cpsA_psr"/>
    <property type="match status" value="1"/>
</dbReference>
<dbReference type="PANTHER" id="PTHR33392:SF6">
    <property type="entry name" value="POLYISOPRENYL-TEICHOIC ACID--PEPTIDOGLYCAN TEICHOIC ACID TRANSFERASE TAGU"/>
    <property type="match status" value="1"/>
</dbReference>
<feature type="compositionally biased region" description="Polar residues" evidence="2">
    <location>
        <begin position="463"/>
        <end position="482"/>
    </location>
</feature>
<dbReference type="EMBL" id="JBICRM010000014">
    <property type="protein sequence ID" value="MFG1706194.1"/>
    <property type="molecule type" value="Genomic_DNA"/>
</dbReference>
<feature type="domain" description="Cell envelope-related transcriptional attenuator" evidence="4">
    <location>
        <begin position="217"/>
        <end position="390"/>
    </location>
</feature>
<feature type="transmembrane region" description="Helical" evidence="3">
    <location>
        <begin position="71"/>
        <end position="89"/>
    </location>
</feature>
<dbReference type="Proteomes" id="UP001603978">
    <property type="component" value="Unassembled WGS sequence"/>
</dbReference>
<dbReference type="InterPro" id="IPR004474">
    <property type="entry name" value="LytR_CpsA_psr"/>
</dbReference>
<evidence type="ECO:0000256" key="3">
    <source>
        <dbReference type="SAM" id="Phobius"/>
    </source>
</evidence>
<feature type="transmembrane region" description="Helical" evidence="3">
    <location>
        <begin position="46"/>
        <end position="64"/>
    </location>
</feature>
<keyword evidence="3" id="KW-1133">Transmembrane helix</keyword>
<evidence type="ECO:0000256" key="1">
    <source>
        <dbReference type="ARBA" id="ARBA00006068"/>
    </source>
</evidence>
<feature type="compositionally biased region" description="Low complexity" evidence="2">
    <location>
        <begin position="483"/>
        <end position="503"/>
    </location>
</feature>
<proteinExistence type="inferred from homology"/>
<evidence type="ECO:0000259" key="4">
    <source>
        <dbReference type="Pfam" id="PF03816"/>
    </source>
</evidence>
<dbReference type="RefSeq" id="WP_393168820.1">
    <property type="nucleotide sequence ID" value="NZ_JBICRM010000014.1"/>
</dbReference>
<feature type="compositionally biased region" description="Basic residues" evidence="2">
    <location>
        <begin position="13"/>
        <end position="26"/>
    </location>
</feature>
<organism evidence="5 6">
    <name type="scientific">Nonomuraea marmarensis</name>
    <dbReference type="NCBI Taxonomy" id="3351344"/>
    <lineage>
        <taxon>Bacteria</taxon>
        <taxon>Bacillati</taxon>
        <taxon>Actinomycetota</taxon>
        <taxon>Actinomycetes</taxon>
        <taxon>Streptosporangiales</taxon>
        <taxon>Streptosporangiaceae</taxon>
        <taxon>Nonomuraea</taxon>
    </lineage>
</organism>
<feature type="transmembrane region" description="Helical" evidence="3">
    <location>
        <begin position="104"/>
        <end position="129"/>
    </location>
</feature>